<comment type="similarity">
    <text evidence="2 7">Belongs to the Mediator complex subunit 8 family.</text>
</comment>
<evidence type="ECO:0000256" key="6">
    <source>
        <dbReference type="ARBA" id="ARBA00023242"/>
    </source>
</evidence>
<gene>
    <name evidence="7" type="primary">MED8</name>
</gene>
<keyword evidence="3 7" id="KW-0805">Transcription regulation</keyword>
<evidence type="ECO:0000313" key="9">
    <source>
        <dbReference type="EnsemblMetazoa" id="XP_028514677.1"/>
    </source>
</evidence>
<dbReference type="Pfam" id="PF10232">
    <property type="entry name" value="Med8"/>
    <property type="match status" value="1"/>
</dbReference>
<feature type="compositionally biased region" description="Polar residues" evidence="8">
    <location>
        <begin position="210"/>
        <end position="233"/>
    </location>
</feature>
<dbReference type="PANTHER" id="PTHR13074">
    <property type="entry name" value="MEDIATOR OF RNA POLYMERASE II TRANSCRIPTION SUBUNIT 8"/>
    <property type="match status" value="1"/>
</dbReference>
<sequence length="233" mass="26097">MKMQEEKLIEMSLETISSRVQEVKESLQAFLAKLEMEQMNWPSMLDNFALLSGQVRTLTKLLKGDKTPALRDLVLLPLLVQQETDPDIQKATQGRIHAFNHEVVPDYLRTKYEPEVEEYEQKLVSVASNIKPESAQKQISHLNDIIESLTEMITNAKEEWEGEQSLAARNTPVVNPDIDNLVSAVTFGKGMRPSKNSKQKLKGSADSVGKMSSSVKSELKASTSSHPYASNRP</sequence>
<accession>A0A913YJJ9</accession>
<keyword evidence="4 7" id="KW-0010">Activator</keyword>
<dbReference type="GO" id="GO:0003712">
    <property type="term" value="F:transcription coregulator activity"/>
    <property type="evidence" value="ECO:0007669"/>
    <property type="project" value="InterPro"/>
</dbReference>
<feature type="region of interest" description="Disordered" evidence="8">
    <location>
        <begin position="189"/>
        <end position="233"/>
    </location>
</feature>
<dbReference type="GO" id="GO:0016592">
    <property type="term" value="C:mediator complex"/>
    <property type="evidence" value="ECO:0007669"/>
    <property type="project" value="InterPro"/>
</dbReference>
<keyword evidence="10" id="KW-1185">Reference proteome</keyword>
<dbReference type="GO" id="GO:0070847">
    <property type="term" value="C:core mediator complex"/>
    <property type="evidence" value="ECO:0007669"/>
    <property type="project" value="TreeGrafter"/>
</dbReference>
<reference evidence="9" key="1">
    <citation type="submission" date="2022-11" db="UniProtKB">
        <authorList>
            <consortium name="EnsemblMetazoa"/>
        </authorList>
    </citation>
    <scope>IDENTIFICATION</scope>
</reference>
<comment type="subcellular location">
    <subcellularLocation>
        <location evidence="1 7">Nucleus</location>
    </subcellularLocation>
</comment>
<evidence type="ECO:0000256" key="5">
    <source>
        <dbReference type="ARBA" id="ARBA00023163"/>
    </source>
</evidence>
<dbReference type="GO" id="GO:0000978">
    <property type="term" value="F:RNA polymerase II cis-regulatory region sequence-specific DNA binding"/>
    <property type="evidence" value="ECO:0007669"/>
    <property type="project" value="TreeGrafter"/>
</dbReference>
<dbReference type="AlphaFoldDB" id="A0A913YJJ9"/>
<dbReference type="OMA" id="NRIHCWN"/>
<evidence type="ECO:0000313" key="10">
    <source>
        <dbReference type="Proteomes" id="UP000887567"/>
    </source>
</evidence>
<comment type="function">
    <text evidence="7">Component of the Mediator complex, a coactivator involved in the regulated transcription of nearly all RNA polymerase II-dependent genes. Mediator functions as a bridge to convey information from gene-specific regulatory proteins to the basal RNA polymerase II transcription machinery. Mediator is recruited to promoters by direct interactions with regulatory proteins and serves as a scaffold for the assembly of a functional preinitiation complex with RNA polymerase II and the general transcription factors.</text>
</comment>
<comment type="subunit">
    <text evidence="7">Component of the Mediator complex.</text>
</comment>
<evidence type="ECO:0000256" key="1">
    <source>
        <dbReference type="ARBA" id="ARBA00004123"/>
    </source>
</evidence>
<dbReference type="OrthoDB" id="150687at2759"/>
<keyword evidence="6 7" id="KW-0539">Nucleus</keyword>
<dbReference type="Gene3D" id="1.20.58.1710">
    <property type="match status" value="1"/>
</dbReference>
<evidence type="ECO:0000256" key="4">
    <source>
        <dbReference type="ARBA" id="ARBA00023159"/>
    </source>
</evidence>
<dbReference type="EnsemblMetazoa" id="XM_021044114.2">
    <property type="protein sequence ID" value="XP_020899773.1"/>
    <property type="gene ID" value="LOC110238442"/>
</dbReference>
<proteinExistence type="inferred from homology"/>
<evidence type="ECO:0000256" key="2">
    <source>
        <dbReference type="ARBA" id="ARBA00005716"/>
    </source>
</evidence>
<evidence type="ECO:0000256" key="8">
    <source>
        <dbReference type="SAM" id="MobiDB-lite"/>
    </source>
</evidence>
<dbReference type="GO" id="GO:0006357">
    <property type="term" value="P:regulation of transcription by RNA polymerase II"/>
    <property type="evidence" value="ECO:0007669"/>
    <property type="project" value="InterPro"/>
</dbReference>
<dbReference type="EnsemblMetazoa" id="XM_028658876.1">
    <property type="protein sequence ID" value="XP_028514677.1"/>
    <property type="gene ID" value="LOC110238442"/>
</dbReference>
<evidence type="ECO:0000256" key="7">
    <source>
        <dbReference type="RuleBase" id="RU364144"/>
    </source>
</evidence>
<keyword evidence="5 7" id="KW-0804">Transcription</keyword>
<protein>
    <recommendedName>
        <fullName evidence="7">Mediator of RNA polymerase II transcription subunit 8</fullName>
    </recommendedName>
    <alternativeName>
        <fullName evidence="7">Mediator complex subunit 8</fullName>
    </alternativeName>
</protein>
<name>A0A913YJJ9_EXADI</name>
<dbReference type="PANTHER" id="PTHR13074:SF9">
    <property type="entry name" value="MEDIATOR OF RNA POLYMERASE II TRANSCRIPTION SUBUNIT 8"/>
    <property type="match status" value="1"/>
</dbReference>
<dbReference type="Proteomes" id="UP000887567">
    <property type="component" value="Unplaced"/>
</dbReference>
<organism evidence="9 10">
    <name type="scientific">Exaiptasia diaphana</name>
    <name type="common">Tropical sea anemone</name>
    <name type="synonym">Aiptasia pulchella</name>
    <dbReference type="NCBI Taxonomy" id="2652724"/>
    <lineage>
        <taxon>Eukaryota</taxon>
        <taxon>Metazoa</taxon>
        <taxon>Cnidaria</taxon>
        <taxon>Anthozoa</taxon>
        <taxon>Hexacorallia</taxon>
        <taxon>Actiniaria</taxon>
        <taxon>Aiptasiidae</taxon>
        <taxon>Exaiptasia</taxon>
    </lineage>
</organism>
<evidence type="ECO:0000256" key="3">
    <source>
        <dbReference type="ARBA" id="ARBA00023015"/>
    </source>
</evidence>
<dbReference type="InterPro" id="IPR019364">
    <property type="entry name" value="Mediatior_Med8_fun/met"/>
</dbReference>